<proteinExistence type="predicted"/>
<gene>
    <name evidence="1" type="ORF">RUM43_007594</name>
</gene>
<evidence type="ECO:0000313" key="2">
    <source>
        <dbReference type="Proteomes" id="UP001372834"/>
    </source>
</evidence>
<organism evidence="1 2">
    <name type="scientific">Polyplax serrata</name>
    <name type="common">Common mouse louse</name>
    <dbReference type="NCBI Taxonomy" id="468196"/>
    <lineage>
        <taxon>Eukaryota</taxon>
        <taxon>Metazoa</taxon>
        <taxon>Ecdysozoa</taxon>
        <taxon>Arthropoda</taxon>
        <taxon>Hexapoda</taxon>
        <taxon>Insecta</taxon>
        <taxon>Pterygota</taxon>
        <taxon>Neoptera</taxon>
        <taxon>Paraneoptera</taxon>
        <taxon>Psocodea</taxon>
        <taxon>Troctomorpha</taxon>
        <taxon>Phthiraptera</taxon>
        <taxon>Anoplura</taxon>
        <taxon>Polyplacidae</taxon>
        <taxon>Polyplax</taxon>
    </lineage>
</organism>
<sequence>MSQLKMKIVKVESNSELGPSEDPYGSCGSIEGTIVSSQRSQSCSTCSSLSTTPTPYFLPCSSPSPRSMSPFATYLAQLNTQWSQSHEVALGFDFQSDYPNSLSLCLSDEKAFSPL</sequence>
<dbReference type="AlphaFoldDB" id="A0AAN8PXB1"/>
<accession>A0AAN8PXB1</accession>
<name>A0AAN8PXB1_POLSC</name>
<evidence type="ECO:0000313" key="1">
    <source>
        <dbReference type="EMBL" id="KAK6639322.1"/>
    </source>
</evidence>
<protein>
    <submittedName>
        <fullName evidence="1">Uncharacterized protein</fullName>
    </submittedName>
</protein>
<reference evidence="1 2" key="1">
    <citation type="submission" date="2023-10" db="EMBL/GenBank/DDBJ databases">
        <title>Genomes of two closely related lineages of the louse Polyplax serrata with different host specificities.</title>
        <authorList>
            <person name="Martinu J."/>
            <person name="Tarabai H."/>
            <person name="Stefka J."/>
            <person name="Hypsa V."/>
        </authorList>
    </citation>
    <scope>NUCLEOTIDE SEQUENCE [LARGE SCALE GENOMIC DNA]</scope>
    <source>
        <strain evidence="1">HR10_N</strain>
    </source>
</reference>
<comment type="caution">
    <text evidence="1">The sequence shown here is derived from an EMBL/GenBank/DDBJ whole genome shotgun (WGS) entry which is preliminary data.</text>
</comment>
<dbReference type="EMBL" id="JAWJWE010000003">
    <property type="protein sequence ID" value="KAK6639322.1"/>
    <property type="molecule type" value="Genomic_DNA"/>
</dbReference>
<dbReference type="Proteomes" id="UP001372834">
    <property type="component" value="Unassembled WGS sequence"/>
</dbReference>